<evidence type="ECO:0000313" key="15">
    <source>
        <dbReference type="Proteomes" id="UP001177023"/>
    </source>
</evidence>
<dbReference type="GO" id="GO:0034220">
    <property type="term" value="P:monoatomic ion transmembrane transport"/>
    <property type="evidence" value="ECO:0007669"/>
    <property type="project" value="UniProtKB-KW"/>
</dbReference>
<keyword evidence="8 12" id="KW-1133">Transmembrane helix</keyword>
<dbReference type="PANTHER" id="PTHR11893">
    <property type="entry name" value="INNEXIN"/>
    <property type="match status" value="1"/>
</dbReference>
<sequence>MSSHITAITTLNTFIVRVFQQPKGDLADRLNSRITVTILAVSAVVLLSGQFFGDAITCWVPAQFTKQWSDFVNQYCFVHGTYFVPFSDELAFDDDERKKQPITYYQWVPYILAAQALLFYFPRFVWKSLCAYSGYDLAGSIRYVDTFWSEIKKDDAPFRDRIARFEGRPAVYIWDALRLARKKGARNMPLYYAIGTTLQAINAWVQFYVVNSVIGSPYMLWGPSVLGEVVHGVDWQVTGHFPRITHCDFNRRNMASVQLDTVLCVLSMNIYYEKVFLFLWFWIAFVAVISTINAAYWVYMCAVPYRARSAISSFLETDPQAKSRDSIVDFYNRLGADGLFVLHQMALNLGDLPASYLAIGMRAISNRYGPSEGDDDSRGGSQWEKTHLIHAKA</sequence>
<keyword evidence="15" id="KW-1185">Reference proteome</keyword>
<evidence type="ECO:0000256" key="1">
    <source>
        <dbReference type="ARBA" id="ARBA00004610"/>
    </source>
</evidence>
<comment type="caution">
    <text evidence="13">The sequence shown here is derived from an EMBL/GenBank/DDBJ whole genome shotgun (WGS) entry which is preliminary data.</text>
</comment>
<feature type="transmembrane region" description="Helical" evidence="12">
    <location>
        <begin position="34"/>
        <end position="52"/>
    </location>
</feature>
<organism evidence="13 15">
    <name type="scientific">Mesorhabditis spiculigera</name>
    <dbReference type="NCBI Taxonomy" id="96644"/>
    <lineage>
        <taxon>Eukaryota</taxon>
        <taxon>Metazoa</taxon>
        <taxon>Ecdysozoa</taxon>
        <taxon>Nematoda</taxon>
        <taxon>Chromadorea</taxon>
        <taxon>Rhabditida</taxon>
        <taxon>Rhabditina</taxon>
        <taxon>Rhabditomorpha</taxon>
        <taxon>Rhabditoidea</taxon>
        <taxon>Rhabditidae</taxon>
        <taxon>Mesorhabditinae</taxon>
        <taxon>Mesorhabditis</taxon>
    </lineage>
</organism>
<keyword evidence="6" id="KW-0303">Gap junction</keyword>
<evidence type="ECO:0000256" key="7">
    <source>
        <dbReference type="ARBA" id="ARBA00022949"/>
    </source>
</evidence>
<dbReference type="GO" id="GO:0005243">
    <property type="term" value="F:gap junction channel activity"/>
    <property type="evidence" value="ECO:0007669"/>
    <property type="project" value="TreeGrafter"/>
</dbReference>
<evidence type="ECO:0000313" key="14">
    <source>
        <dbReference type="EMBL" id="CAJ0572490.1"/>
    </source>
</evidence>
<keyword evidence="5 12" id="KW-0812">Transmembrane</keyword>
<evidence type="ECO:0000256" key="5">
    <source>
        <dbReference type="ARBA" id="ARBA00022692"/>
    </source>
</evidence>
<feature type="non-terminal residue" evidence="13">
    <location>
        <position position="393"/>
    </location>
</feature>
<feature type="transmembrane region" description="Helical" evidence="12">
    <location>
        <begin position="190"/>
        <end position="210"/>
    </location>
</feature>
<comment type="function">
    <text evidence="12">Structural component of the gap junctions.</text>
</comment>
<evidence type="ECO:0000256" key="3">
    <source>
        <dbReference type="ARBA" id="ARBA00022448"/>
    </source>
</evidence>
<feature type="transmembrane region" description="Helical" evidence="12">
    <location>
        <begin position="275"/>
        <end position="299"/>
    </location>
</feature>
<dbReference type="EMBL" id="CATQJA010000269">
    <property type="protein sequence ID" value="CAJ0558769.1"/>
    <property type="molecule type" value="Genomic_DNA"/>
</dbReference>
<evidence type="ECO:0000256" key="11">
    <source>
        <dbReference type="ARBA" id="ARBA00023303"/>
    </source>
</evidence>
<dbReference type="PRINTS" id="PR01262">
    <property type="entry name" value="INNEXIN"/>
</dbReference>
<gene>
    <name evidence="12" type="primary">inx</name>
    <name evidence="13" type="ORF">MSPICULIGERA_LOCUS1077</name>
    <name evidence="14" type="ORF">MSPICULIGERA_LOCUS10874</name>
</gene>
<dbReference type="PROSITE" id="PS51013">
    <property type="entry name" value="PANNEXIN"/>
    <property type="match status" value="1"/>
</dbReference>
<keyword evidence="9 12" id="KW-0406">Ion transport</keyword>
<dbReference type="EMBL" id="CATQJA010002598">
    <property type="protein sequence ID" value="CAJ0572490.1"/>
    <property type="molecule type" value="Genomic_DNA"/>
</dbReference>
<dbReference type="GO" id="GO:0005886">
    <property type="term" value="C:plasma membrane"/>
    <property type="evidence" value="ECO:0007669"/>
    <property type="project" value="UniProtKB-SubCell"/>
</dbReference>
<dbReference type="PANTHER" id="PTHR11893:SF10">
    <property type="entry name" value="INNEXIN-6"/>
    <property type="match status" value="1"/>
</dbReference>
<keyword evidence="10 12" id="KW-0472">Membrane</keyword>
<dbReference type="GO" id="GO:0005921">
    <property type="term" value="C:gap junction"/>
    <property type="evidence" value="ECO:0007669"/>
    <property type="project" value="UniProtKB-SubCell"/>
</dbReference>
<keyword evidence="3 12" id="KW-0813">Transport</keyword>
<evidence type="ECO:0000256" key="10">
    <source>
        <dbReference type="ARBA" id="ARBA00023136"/>
    </source>
</evidence>
<keyword evidence="4" id="KW-1003">Cell membrane</keyword>
<proteinExistence type="inferred from homology"/>
<evidence type="ECO:0000256" key="9">
    <source>
        <dbReference type="ARBA" id="ARBA00023065"/>
    </source>
</evidence>
<comment type="similarity">
    <text evidence="12">Belongs to the pannexin family.</text>
</comment>
<protein>
    <recommendedName>
        <fullName evidence="12">Innexin</fullName>
    </recommendedName>
</protein>
<evidence type="ECO:0000256" key="8">
    <source>
        <dbReference type="ARBA" id="ARBA00022989"/>
    </source>
</evidence>
<evidence type="ECO:0000256" key="12">
    <source>
        <dbReference type="RuleBase" id="RU010713"/>
    </source>
</evidence>
<dbReference type="AlphaFoldDB" id="A0AA36C5U7"/>
<evidence type="ECO:0000256" key="6">
    <source>
        <dbReference type="ARBA" id="ARBA00022868"/>
    </source>
</evidence>
<evidence type="ECO:0000256" key="2">
    <source>
        <dbReference type="ARBA" id="ARBA00004651"/>
    </source>
</evidence>
<keyword evidence="11 12" id="KW-0407">Ion channel</keyword>
<keyword evidence="7" id="KW-0965">Cell junction</keyword>
<feature type="transmembrane region" description="Helical" evidence="12">
    <location>
        <begin position="104"/>
        <end position="121"/>
    </location>
</feature>
<accession>A0AA36C5U7</accession>
<name>A0AA36C5U7_9BILA</name>
<evidence type="ECO:0000256" key="4">
    <source>
        <dbReference type="ARBA" id="ARBA00022475"/>
    </source>
</evidence>
<dbReference type="Pfam" id="PF00876">
    <property type="entry name" value="Innexin"/>
    <property type="match status" value="1"/>
</dbReference>
<comment type="subcellular location">
    <subcellularLocation>
        <location evidence="1">Cell junction</location>
        <location evidence="1">Gap junction</location>
    </subcellularLocation>
    <subcellularLocation>
        <location evidence="2 12">Cell membrane</location>
        <topology evidence="2 12">Multi-pass membrane protein</topology>
    </subcellularLocation>
</comment>
<evidence type="ECO:0000313" key="13">
    <source>
        <dbReference type="EMBL" id="CAJ0558769.1"/>
    </source>
</evidence>
<reference evidence="13" key="1">
    <citation type="submission" date="2023-06" db="EMBL/GenBank/DDBJ databases">
        <authorList>
            <person name="Delattre M."/>
        </authorList>
    </citation>
    <scope>NUCLEOTIDE SEQUENCE</scope>
    <source>
        <strain evidence="13">AF72</strain>
    </source>
</reference>
<dbReference type="Proteomes" id="UP001177023">
    <property type="component" value="Unassembled WGS sequence"/>
</dbReference>
<dbReference type="InterPro" id="IPR000990">
    <property type="entry name" value="Innexin"/>
</dbReference>